<evidence type="ECO:0000313" key="9">
    <source>
        <dbReference type="Proteomes" id="UP000198844"/>
    </source>
</evidence>
<dbReference type="InterPro" id="IPR011701">
    <property type="entry name" value="MFS"/>
</dbReference>
<dbReference type="PANTHER" id="PTHR43124:SF10">
    <property type="entry name" value="PURINE EFFLUX PUMP PBUE"/>
    <property type="match status" value="1"/>
</dbReference>
<gene>
    <name evidence="8" type="ORF">SAMN05192563_101565</name>
</gene>
<keyword evidence="4 6" id="KW-1133">Transmembrane helix</keyword>
<dbReference type="OrthoDB" id="8986199at2"/>
<feature type="transmembrane region" description="Helical" evidence="6">
    <location>
        <begin position="134"/>
        <end position="156"/>
    </location>
</feature>
<dbReference type="SUPFAM" id="SSF103473">
    <property type="entry name" value="MFS general substrate transporter"/>
    <property type="match status" value="1"/>
</dbReference>
<keyword evidence="5 6" id="KW-0472">Membrane</keyword>
<keyword evidence="3 6" id="KW-0812">Transmembrane</keyword>
<evidence type="ECO:0000256" key="6">
    <source>
        <dbReference type="SAM" id="Phobius"/>
    </source>
</evidence>
<dbReference type="AlphaFoldDB" id="A0A1I7E9J0"/>
<dbReference type="InterPro" id="IPR050189">
    <property type="entry name" value="MFS_Efflux_Transporters"/>
</dbReference>
<dbReference type="Gene3D" id="1.20.1250.20">
    <property type="entry name" value="MFS general substrate transporter like domains"/>
    <property type="match status" value="2"/>
</dbReference>
<feature type="transmembrane region" description="Helical" evidence="6">
    <location>
        <begin position="242"/>
        <end position="264"/>
    </location>
</feature>
<feature type="transmembrane region" description="Helical" evidence="6">
    <location>
        <begin position="47"/>
        <end position="65"/>
    </location>
</feature>
<proteinExistence type="predicted"/>
<feature type="transmembrane region" description="Helical" evidence="6">
    <location>
        <begin position="107"/>
        <end position="127"/>
    </location>
</feature>
<reference evidence="8 9" key="1">
    <citation type="submission" date="2016-10" db="EMBL/GenBank/DDBJ databases">
        <authorList>
            <person name="de Groot N.N."/>
        </authorList>
    </citation>
    <scope>NUCLEOTIDE SEQUENCE [LARGE SCALE GENOMIC DNA]</scope>
    <source>
        <strain evidence="8 9">LMG 27731</strain>
    </source>
</reference>
<sequence>MNNHHPSLDRTERLSLLIVATLAWLSFTSLPYEVSSLSNRFRVNEAAAGWIASAELLALTIAAVVAGRSIEFRDKRLLSVTAVAIAIAGSLLSTFAENSTTATVSRLIVGAGLGVLTATTNALPAMYKSPEKTYAQMLLTMSFMFSALMYCVPSAISEFGPRGFDFVELLLLVFVGLFSFGVPRAKLTRPVISSVSSSPKAIVPVGVIQVLVSIFAMFASQAVCWTFAEAAAQFLHLAESEITTAFTALALAQIPAALAATWLGTRLGYRLPIFIGLILLIAISFGMYVVPTRLLFLASTVTLSAALTFTLPYVQALLAELDDTGRSAAIGGAILNLGAAAGPALGALFFSLGGLHYIGFGSAVLLVIALGLALSGVRFFQKMRTVSIA</sequence>
<feature type="domain" description="Major facilitator superfamily (MFS) profile" evidence="7">
    <location>
        <begin position="12"/>
        <end position="387"/>
    </location>
</feature>
<feature type="transmembrane region" description="Helical" evidence="6">
    <location>
        <begin position="357"/>
        <end position="380"/>
    </location>
</feature>
<evidence type="ECO:0000256" key="1">
    <source>
        <dbReference type="ARBA" id="ARBA00004651"/>
    </source>
</evidence>
<dbReference type="GO" id="GO:0022857">
    <property type="term" value="F:transmembrane transporter activity"/>
    <property type="evidence" value="ECO:0007669"/>
    <property type="project" value="InterPro"/>
</dbReference>
<name>A0A1I7E9J0_9BURK</name>
<dbReference type="PANTHER" id="PTHR43124">
    <property type="entry name" value="PURINE EFFLUX PUMP PBUE"/>
    <property type="match status" value="1"/>
</dbReference>
<dbReference type="InterPro" id="IPR020846">
    <property type="entry name" value="MFS_dom"/>
</dbReference>
<feature type="transmembrane region" description="Helical" evidence="6">
    <location>
        <begin position="271"/>
        <end position="290"/>
    </location>
</feature>
<dbReference type="GO" id="GO:0005886">
    <property type="term" value="C:plasma membrane"/>
    <property type="evidence" value="ECO:0007669"/>
    <property type="project" value="UniProtKB-SubCell"/>
</dbReference>
<dbReference type="PROSITE" id="PS50850">
    <property type="entry name" value="MFS"/>
    <property type="match status" value="1"/>
</dbReference>
<dbReference type="RefSeq" id="WP_093637982.1">
    <property type="nucleotide sequence ID" value="NZ_FPBH01000015.1"/>
</dbReference>
<accession>A0A1I7E9J0</accession>
<feature type="transmembrane region" description="Helical" evidence="6">
    <location>
        <begin position="296"/>
        <end position="318"/>
    </location>
</feature>
<dbReference type="Proteomes" id="UP000198844">
    <property type="component" value="Unassembled WGS sequence"/>
</dbReference>
<dbReference type="Pfam" id="PF07690">
    <property type="entry name" value="MFS_1"/>
    <property type="match status" value="2"/>
</dbReference>
<evidence type="ECO:0000256" key="3">
    <source>
        <dbReference type="ARBA" id="ARBA00022692"/>
    </source>
</evidence>
<feature type="transmembrane region" description="Helical" evidence="6">
    <location>
        <begin position="330"/>
        <end position="351"/>
    </location>
</feature>
<evidence type="ECO:0000313" key="8">
    <source>
        <dbReference type="EMBL" id="SFU20608.1"/>
    </source>
</evidence>
<evidence type="ECO:0000256" key="5">
    <source>
        <dbReference type="ARBA" id="ARBA00023136"/>
    </source>
</evidence>
<feature type="transmembrane region" description="Helical" evidence="6">
    <location>
        <begin position="162"/>
        <end position="180"/>
    </location>
</feature>
<feature type="transmembrane region" description="Helical" evidence="6">
    <location>
        <begin position="77"/>
        <end position="95"/>
    </location>
</feature>
<organism evidence="8 9">
    <name type="scientific">Paraburkholderia aspalathi</name>
    <dbReference type="NCBI Taxonomy" id="1324617"/>
    <lineage>
        <taxon>Bacteria</taxon>
        <taxon>Pseudomonadati</taxon>
        <taxon>Pseudomonadota</taxon>
        <taxon>Betaproteobacteria</taxon>
        <taxon>Burkholderiales</taxon>
        <taxon>Burkholderiaceae</taxon>
        <taxon>Paraburkholderia</taxon>
    </lineage>
</organism>
<evidence type="ECO:0000256" key="4">
    <source>
        <dbReference type="ARBA" id="ARBA00022989"/>
    </source>
</evidence>
<keyword evidence="2" id="KW-1003">Cell membrane</keyword>
<feature type="transmembrane region" description="Helical" evidence="6">
    <location>
        <begin position="201"/>
        <end position="222"/>
    </location>
</feature>
<evidence type="ECO:0000256" key="2">
    <source>
        <dbReference type="ARBA" id="ARBA00022475"/>
    </source>
</evidence>
<dbReference type="InterPro" id="IPR036259">
    <property type="entry name" value="MFS_trans_sf"/>
</dbReference>
<protein>
    <submittedName>
        <fullName evidence="8">Predicted arabinose efflux permease, MFS family</fullName>
    </submittedName>
</protein>
<evidence type="ECO:0000259" key="7">
    <source>
        <dbReference type="PROSITE" id="PS50850"/>
    </source>
</evidence>
<comment type="subcellular location">
    <subcellularLocation>
        <location evidence="1">Cell membrane</location>
        <topology evidence="1">Multi-pass membrane protein</topology>
    </subcellularLocation>
</comment>
<dbReference type="EMBL" id="FPBH01000015">
    <property type="protein sequence ID" value="SFU20608.1"/>
    <property type="molecule type" value="Genomic_DNA"/>
</dbReference>